<accession>A0ABR6ZPX1</accession>
<dbReference type="RefSeq" id="WP_186947177.1">
    <property type="nucleotide sequence ID" value="NZ_JACOGF010000004.1"/>
</dbReference>
<proteinExistence type="predicted"/>
<evidence type="ECO:0000313" key="1">
    <source>
        <dbReference type="EMBL" id="MBC3917951.1"/>
    </source>
</evidence>
<comment type="caution">
    <text evidence="1">The sequence shown here is derived from an EMBL/GenBank/DDBJ whole genome shotgun (WGS) entry which is preliminary data.</text>
</comment>
<dbReference type="Proteomes" id="UP000650424">
    <property type="component" value="Unassembled WGS sequence"/>
</dbReference>
<reference evidence="1 2" key="1">
    <citation type="submission" date="2020-08" db="EMBL/GenBank/DDBJ databases">
        <title>Novel species isolated from subtropical streams in China.</title>
        <authorList>
            <person name="Lu H."/>
        </authorList>
    </citation>
    <scope>NUCLEOTIDE SEQUENCE [LARGE SCALE GENOMIC DNA]</scope>
    <source>
        <strain evidence="1 2">CY18W</strain>
    </source>
</reference>
<dbReference type="EMBL" id="JACOGF010000004">
    <property type="protein sequence ID" value="MBC3917951.1"/>
    <property type="molecule type" value="Genomic_DNA"/>
</dbReference>
<gene>
    <name evidence="1" type="ORF">H8L32_10735</name>
</gene>
<sequence length="144" mass="16465">MNDFYFLPPEYVKDEHGALGECISGVLYLIKESAASPDDLFCAQALFDRVFNGLGQGGESVDQWDIAKWKYRHTTEAGNLAGNFDDNDFLVWVDETSFFKPNWRVYKEAEFKKIFEMTCRNFSAEYPHHADAISKALSENGMNL</sequence>
<protein>
    <submittedName>
        <fullName evidence="1">Uncharacterized protein</fullName>
    </submittedName>
</protein>
<evidence type="ECO:0000313" key="2">
    <source>
        <dbReference type="Proteomes" id="UP000650424"/>
    </source>
</evidence>
<keyword evidence="2" id="KW-1185">Reference proteome</keyword>
<name>A0ABR6ZPX1_9BURK</name>
<organism evidence="1 2">
    <name type="scientific">Undibacterium hunanense</name>
    <dbReference type="NCBI Taxonomy" id="2762292"/>
    <lineage>
        <taxon>Bacteria</taxon>
        <taxon>Pseudomonadati</taxon>
        <taxon>Pseudomonadota</taxon>
        <taxon>Betaproteobacteria</taxon>
        <taxon>Burkholderiales</taxon>
        <taxon>Oxalobacteraceae</taxon>
        <taxon>Undibacterium</taxon>
    </lineage>
</organism>